<dbReference type="EMBL" id="SGPM01000480">
    <property type="protein sequence ID" value="THH20714.1"/>
    <property type="molecule type" value="Genomic_DNA"/>
</dbReference>
<comment type="catalytic activity">
    <reaction evidence="4">
        <text>Couples ATP hydrolysis with the unwinding of duplex DNA by translocating in the 3'-5' direction.</text>
        <dbReference type="EC" id="5.6.2.4"/>
    </reaction>
</comment>
<dbReference type="GO" id="GO:0043138">
    <property type="term" value="F:3'-5' DNA helicase activity"/>
    <property type="evidence" value="ECO:0007669"/>
    <property type="project" value="UniProtKB-EC"/>
</dbReference>
<keyword evidence="3" id="KW-0067">ATP-binding</keyword>
<feature type="domain" description="Helicase ATP-binding" evidence="7">
    <location>
        <begin position="101"/>
        <end position="261"/>
    </location>
</feature>
<dbReference type="GO" id="GO:0009378">
    <property type="term" value="F:four-way junction helicase activity"/>
    <property type="evidence" value="ECO:0007669"/>
    <property type="project" value="TreeGrafter"/>
</dbReference>
<dbReference type="GO" id="GO:0005694">
    <property type="term" value="C:chromosome"/>
    <property type="evidence" value="ECO:0007669"/>
    <property type="project" value="TreeGrafter"/>
</dbReference>
<dbReference type="PROSITE" id="PS51194">
    <property type="entry name" value="HELICASE_CTER"/>
    <property type="match status" value="1"/>
</dbReference>
<sequence length="562" mass="61833">GLTLDMSLLVPAVQDSVKETIQAKMDDLTVCLNRSVRSHVVETMADAAAMYWPTPPPSTHDDRLVAVSSIDVHPSRRKALRNFLNDHRAVFTHPMQGVLVEHIVRGKENILAVMATGSGKTTTIMMIAKMYAPQQTLVVILPLLSLHADMHARALQCGLVVSQFDAFKPFHRDANIVTVAVESLESKALHKYLREKASAGTLYRIVFDEIHKVLTDGSYRSAFMSTMQLNLFMVPIIGLTATLPTTLVPALSADTHIVWNVLRMSSNRKELQYSINRSPDPTQSLVDHVNAVLPTYGRKDRGLIYCRSRVEADRLAAALGVSAYHAQTDEQPIADFIAGKYLIMPCTTALGVGFDYAHVRDVLHLQLPYTLLDKYQQDGRGGRDGSPCRAVTFIQTHSHASRHETEHDLGESALHDWIECDDQCLRIIPSRFMDGVPITCSLMDNAEMCASCVNQAGLSPPDQPRRLTTVPALTVNRARTSGVPAPPTLTKSAPVQAIVCFIVRLLSSRCFAGPCPPKVISVQAIVCSLVRILICFIVYVSVAFRMLFRATPSVHSPVTGPL</sequence>
<dbReference type="Proteomes" id="UP000308730">
    <property type="component" value="Unassembled WGS sequence"/>
</dbReference>
<keyword evidence="6" id="KW-0812">Transmembrane</keyword>
<dbReference type="AlphaFoldDB" id="A0A4S4M646"/>
<dbReference type="GO" id="GO:0005524">
    <property type="term" value="F:ATP binding"/>
    <property type="evidence" value="ECO:0007669"/>
    <property type="project" value="UniProtKB-KW"/>
</dbReference>
<feature type="non-terminal residue" evidence="9">
    <location>
        <position position="1"/>
    </location>
</feature>
<dbReference type="InterPro" id="IPR027417">
    <property type="entry name" value="P-loop_NTPase"/>
</dbReference>
<dbReference type="PANTHER" id="PTHR13710">
    <property type="entry name" value="DNA HELICASE RECQ FAMILY MEMBER"/>
    <property type="match status" value="1"/>
</dbReference>
<evidence type="ECO:0000256" key="6">
    <source>
        <dbReference type="SAM" id="Phobius"/>
    </source>
</evidence>
<feature type="domain" description="Helicase C-terminal" evidence="8">
    <location>
        <begin position="284"/>
        <end position="436"/>
    </location>
</feature>
<protein>
    <recommendedName>
        <fullName evidence="5">DNA 3'-5' helicase</fullName>
        <ecNumber evidence="5">5.6.2.4</ecNumber>
    </recommendedName>
</protein>
<dbReference type="Gene3D" id="3.40.50.300">
    <property type="entry name" value="P-loop containing nucleotide triphosphate hydrolases"/>
    <property type="match status" value="2"/>
</dbReference>
<dbReference type="SUPFAM" id="SSF52540">
    <property type="entry name" value="P-loop containing nucleoside triphosphate hydrolases"/>
    <property type="match status" value="1"/>
</dbReference>
<accession>A0A4S4M646</accession>
<dbReference type="GO" id="GO:0000724">
    <property type="term" value="P:double-strand break repair via homologous recombination"/>
    <property type="evidence" value="ECO:0007669"/>
    <property type="project" value="TreeGrafter"/>
</dbReference>
<dbReference type="InterPro" id="IPR001650">
    <property type="entry name" value="Helicase_C-like"/>
</dbReference>
<evidence type="ECO:0000259" key="8">
    <source>
        <dbReference type="PROSITE" id="PS51194"/>
    </source>
</evidence>
<dbReference type="PROSITE" id="PS51192">
    <property type="entry name" value="HELICASE_ATP_BIND_1"/>
    <property type="match status" value="1"/>
</dbReference>
<dbReference type="PANTHER" id="PTHR13710:SF154">
    <property type="entry name" value="RECQ HELICASE, PUTATIVE (AFU_ORTHOLOGUE AFUA_6G14720)-RELATED"/>
    <property type="match status" value="1"/>
</dbReference>
<proteinExistence type="inferred from homology"/>
<gene>
    <name evidence="9" type="ORF">EUX98_g8528</name>
</gene>
<organism evidence="9 10">
    <name type="scientific">Antrodiella citrinella</name>
    <dbReference type="NCBI Taxonomy" id="2447956"/>
    <lineage>
        <taxon>Eukaryota</taxon>
        <taxon>Fungi</taxon>
        <taxon>Dikarya</taxon>
        <taxon>Basidiomycota</taxon>
        <taxon>Agaricomycotina</taxon>
        <taxon>Agaricomycetes</taxon>
        <taxon>Polyporales</taxon>
        <taxon>Steccherinaceae</taxon>
        <taxon>Antrodiella</taxon>
    </lineage>
</organism>
<keyword evidence="6" id="KW-1133">Transmembrane helix</keyword>
<dbReference type="InterPro" id="IPR011545">
    <property type="entry name" value="DEAD/DEAH_box_helicase_dom"/>
</dbReference>
<reference evidence="9 10" key="1">
    <citation type="submission" date="2019-02" db="EMBL/GenBank/DDBJ databases">
        <title>Genome sequencing of the rare red list fungi Antrodiella citrinella (Flaviporus citrinellus).</title>
        <authorList>
            <person name="Buettner E."/>
            <person name="Kellner H."/>
        </authorList>
    </citation>
    <scope>NUCLEOTIDE SEQUENCE [LARGE SCALE GENOMIC DNA]</scope>
    <source>
        <strain evidence="9 10">DSM 108506</strain>
    </source>
</reference>
<comment type="similarity">
    <text evidence="1">Belongs to the helicase family. RecQ subfamily.</text>
</comment>
<keyword evidence="2" id="KW-0547">Nucleotide-binding</keyword>
<dbReference type="EC" id="5.6.2.4" evidence="5"/>
<dbReference type="OrthoDB" id="2507344at2759"/>
<keyword evidence="6" id="KW-0472">Membrane</keyword>
<dbReference type="GO" id="GO:0003676">
    <property type="term" value="F:nucleic acid binding"/>
    <property type="evidence" value="ECO:0007669"/>
    <property type="project" value="InterPro"/>
</dbReference>
<evidence type="ECO:0000256" key="2">
    <source>
        <dbReference type="ARBA" id="ARBA00022741"/>
    </source>
</evidence>
<dbReference type="SMART" id="SM00487">
    <property type="entry name" value="DEXDc"/>
    <property type="match status" value="1"/>
</dbReference>
<evidence type="ECO:0000256" key="4">
    <source>
        <dbReference type="ARBA" id="ARBA00034617"/>
    </source>
</evidence>
<evidence type="ECO:0000256" key="1">
    <source>
        <dbReference type="ARBA" id="ARBA00005446"/>
    </source>
</evidence>
<comment type="caution">
    <text evidence="9">The sequence shown here is derived from an EMBL/GenBank/DDBJ whole genome shotgun (WGS) entry which is preliminary data.</text>
</comment>
<dbReference type="Pfam" id="PF00270">
    <property type="entry name" value="DEAD"/>
    <property type="match status" value="1"/>
</dbReference>
<dbReference type="InterPro" id="IPR014001">
    <property type="entry name" value="Helicase_ATP-bd"/>
</dbReference>
<evidence type="ECO:0000256" key="5">
    <source>
        <dbReference type="ARBA" id="ARBA00034808"/>
    </source>
</evidence>
<evidence type="ECO:0000313" key="9">
    <source>
        <dbReference type="EMBL" id="THH20714.1"/>
    </source>
</evidence>
<evidence type="ECO:0000256" key="3">
    <source>
        <dbReference type="ARBA" id="ARBA00022840"/>
    </source>
</evidence>
<feature type="transmembrane region" description="Helical" evidence="6">
    <location>
        <begin position="520"/>
        <end position="542"/>
    </location>
</feature>
<keyword evidence="10" id="KW-1185">Reference proteome</keyword>
<dbReference type="Pfam" id="PF00271">
    <property type="entry name" value="Helicase_C"/>
    <property type="match status" value="1"/>
</dbReference>
<evidence type="ECO:0000259" key="7">
    <source>
        <dbReference type="PROSITE" id="PS51192"/>
    </source>
</evidence>
<evidence type="ECO:0000313" key="10">
    <source>
        <dbReference type="Proteomes" id="UP000308730"/>
    </source>
</evidence>
<name>A0A4S4M646_9APHY</name>
<dbReference type="GO" id="GO:0005737">
    <property type="term" value="C:cytoplasm"/>
    <property type="evidence" value="ECO:0007669"/>
    <property type="project" value="TreeGrafter"/>
</dbReference>